<protein>
    <recommendedName>
        <fullName evidence="1">F-box domain-containing protein</fullName>
    </recommendedName>
</protein>
<dbReference type="CDD" id="cd22157">
    <property type="entry name" value="F-box_AtFBW1-like"/>
    <property type="match status" value="1"/>
</dbReference>
<evidence type="ECO:0000313" key="3">
    <source>
        <dbReference type="Proteomes" id="UP000467841"/>
    </source>
</evidence>
<reference evidence="2" key="1">
    <citation type="submission" date="2020-01" db="EMBL/GenBank/DDBJ databases">
        <authorList>
            <person name="Mishra B."/>
        </authorList>
    </citation>
    <scope>NUCLEOTIDE SEQUENCE [LARGE SCALE GENOMIC DNA]</scope>
</reference>
<keyword evidence="3" id="KW-1185">Reference proteome</keyword>
<dbReference type="SUPFAM" id="SSF81383">
    <property type="entry name" value="F-box domain"/>
    <property type="match status" value="1"/>
</dbReference>
<dbReference type="NCBIfam" id="TIGR01640">
    <property type="entry name" value="F_box_assoc_1"/>
    <property type="match status" value="1"/>
</dbReference>
<dbReference type="InterPro" id="IPR006527">
    <property type="entry name" value="F-box-assoc_dom_typ1"/>
</dbReference>
<accession>A0A6D2KFN1</accession>
<dbReference type="Gene3D" id="1.20.1280.50">
    <property type="match status" value="1"/>
</dbReference>
<dbReference type="Pfam" id="PF07734">
    <property type="entry name" value="FBA_1"/>
    <property type="match status" value="1"/>
</dbReference>
<evidence type="ECO:0000259" key="1">
    <source>
        <dbReference type="PROSITE" id="PS50181"/>
    </source>
</evidence>
<dbReference type="AlphaFoldDB" id="A0A6D2KFN1"/>
<sequence length="427" mass="49804">MITNLPMDLMEDILSRVPIKSMTAVRLTCTKWNTISKSQIFTKMHFDKAFDPAKEDESESRMITMTEGNLYLVSVNNFSAEKKGKLTCLEEQVKMSRVYHYDGLLLCIPEEDDTQVVVWNPYLGKTRRIELRSSHVVPWGRRCLDVSCYGIGYEDKGSGRNHKILRFIDAFLLQDGYEFFWYEIYDFETGLWTTLDVTDPHWRTTYGDGVSIKGNTYWCARERGADGWNGERDFIKYIICFDYTRKIFGPLLALPCQYTYAHVTLSCVREEKLAALCNSHKNDWYLFEIWISTRIEAGKVSWSKFFTFNEDSLPYDICFLLGSFFIDQVKKVVMFCGRRLNYHTVCINNEEGEYQGVLDLQECTCTKDTWWRSSVCSYVPSLVQIKDAKGGQREKQSDLENSRYDEMMSRHTLFMGKLKTPDFSCSV</sequence>
<dbReference type="InterPro" id="IPR036047">
    <property type="entry name" value="F-box-like_dom_sf"/>
</dbReference>
<dbReference type="Proteomes" id="UP000467841">
    <property type="component" value="Unassembled WGS sequence"/>
</dbReference>
<dbReference type="EMBL" id="CACVBM020001385">
    <property type="protein sequence ID" value="CAA7048153.1"/>
    <property type="molecule type" value="Genomic_DNA"/>
</dbReference>
<dbReference type="PANTHER" id="PTHR31672:SF13">
    <property type="entry name" value="F-BOX PROTEIN CPR30-LIKE"/>
    <property type="match status" value="1"/>
</dbReference>
<dbReference type="PROSITE" id="PS50181">
    <property type="entry name" value="FBOX"/>
    <property type="match status" value="1"/>
</dbReference>
<proteinExistence type="predicted"/>
<dbReference type="InterPro" id="IPR017451">
    <property type="entry name" value="F-box-assoc_interact_dom"/>
</dbReference>
<comment type="caution">
    <text evidence="2">The sequence shown here is derived from an EMBL/GenBank/DDBJ whole genome shotgun (WGS) entry which is preliminary data.</text>
</comment>
<evidence type="ECO:0000313" key="2">
    <source>
        <dbReference type="EMBL" id="CAA7048153.1"/>
    </source>
</evidence>
<gene>
    <name evidence="2" type="ORF">MERR_LOCUS35388</name>
</gene>
<dbReference type="PANTHER" id="PTHR31672">
    <property type="entry name" value="BNACNNG10540D PROTEIN"/>
    <property type="match status" value="1"/>
</dbReference>
<feature type="domain" description="F-box" evidence="1">
    <location>
        <begin position="1"/>
        <end position="44"/>
    </location>
</feature>
<dbReference type="InterPro" id="IPR001810">
    <property type="entry name" value="F-box_dom"/>
</dbReference>
<dbReference type="Pfam" id="PF00646">
    <property type="entry name" value="F-box"/>
    <property type="match status" value="1"/>
</dbReference>
<name>A0A6D2KFN1_9BRAS</name>
<dbReference type="InterPro" id="IPR050796">
    <property type="entry name" value="SCF_F-box_component"/>
</dbReference>
<dbReference type="SMART" id="SM00256">
    <property type="entry name" value="FBOX"/>
    <property type="match status" value="1"/>
</dbReference>
<organism evidence="2 3">
    <name type="scientific">Microthlaspi erraticum</name>
    <dbReference type="NCBI Taxonomy" id="1685480"/>
    <lineage>
        <taxon>Eukaryota</taxon>
        <taxon>Viridiplantae</taxon>
        <taxon>Streptophyta</taxon>
        <taxon>Embryophyta</taxon>
        <taxon>Tracheophyta</taxon>
        <taxon>Spermatophyta</taxon>
        <taxon>Magnoliopsida</taxon>
        <taxon>eudicotyledons</taxon>
        <taxon>Gunneridae</taxon>
        <taxon>Pentapetalae</taxon>
        <taxon>rosids</taxon>
        <taxon>malvids</taxon>
        <taxon>Brassicales</taxon>
        <taxon>Brassicaceae</taxon>
        <taxon>Coluteocarpeae</taxon>
        <taxon>Microthlaspi</taxon>
    </lineage>
</organism>